<dbReference type="AlphaFoldDB" id="A0A3B6VNE5"/>
<feature type="transmembrane region" description="Helical" evidence="1">
    <location>
        <begin position="111"/>
        <end position="130"/>
    </location>
</feature>
<organism evidence="2 3">
    <name type="scientific">Brachyspira pilosicoli P43/6/78</name>
    <dbReference type="NCBI Taxonomy" id="1042417"/>
    <lineage>
        <taxon>Bacteria</taxon>
        <taxon>Pseudomonadati</taxon>
        <taxon>Spirochaetota</taxon>
        <taxon>Spirochaetia</taxon>
        <taxon>Brachyspirales</taxon>
        <taxon>Brachyspiraceae</taxon>
        <taxon>Brachyspira</taxon>
    </lineage>
</organism>
<evidence type="ECO:0000256" key="1">
    <source>
        <dbReference type="SAM" id="Phobius"/>
    </source>
</evidence>
<evidence type="ECO:0000313" key="3">
    <source>
        <dbReference type="Proteomes" id="UP000010793"/>
    </source>
</evidence>
<name>A0A3B6VNE5_BRAPL</name>
<sequence length="345" mass="41309">MEKLIKHNINFIVAAISSLTIISMCAYMILDINKYVMNILICLEFLCSFYFVCIFFYNVKKYSRIELFFYLVVYLMPFILSIFGLFYAFNFFSLDRIFLRESIIASFLTRIYHVIFIFYISHIIYFFYLFSIENNNTFFSSLSSNFVVCVSIVVAFIFIILYSILNWAFDGKISSSYNDIRDNIIYEAQTTFSLESDNVEYEGFANTYDAALIYYDNELKYQIEDWNTFKKKHLLFETAIYQGEGFFILGSGKKFVYSYYIFILAYVIVNSLILVFSIFFFKTFLEKKFNGYMKIMIKGFKEDSYIYAIDTDKMDNTEIKELSELYNKKLLSYKYRERYVKMFTR</sequence>
<feature type="transmembrane region" description="Helical" evidence="1">
    <location>
        <begin position="69"/>
        <end position="91"/>
    </location>
</feature>
<dbReference type="RefSeq" id="WP_015274896.1">
    <property type="nucleotide sequence ID" value="NC_019908.1"/>
</dbReference>
<feature type="transmembrane region" description="Helical" evidence="1">
    <location>
        <begin position="259"/>
        <end position="285"/>
    </location>
</feature>
<dbReference type="EMBL" id="CP002873">
    <property type="protein sequence ID" value="AGA67366.1"/>
    <property type="molecule type" value="Genomic_DNA"/>
</dbReference>
<feature type="transmembrane region" description="Helical" evidence="1">
    <location>
        <begin position="142"/>
        <end position="165"/>
    </location>
</feature>
<reference evidence="2 3" key="1">
    <citation type="journal article" date="2013" name="Genome Announc.">
        <title>Complete Genome Sequence of the Porcine Strain Brachyspira pilosicoli P43/6/78(T.).</title>
        <authorList>
            <person name="Lin C."/>
            <person name="den Bakker H.C."/>
            <person name="Suzuki H."/>
            <person name="Lefebure T."/>
            <person name="Ponnala L."/>
            <person name="Sun Q."/>
            <person name="Stanhope M.J."/>
            <person name="Wiedmann M."/>
            <person name="Duhamel G.E."/>
        </authorList>
    </citation>
    <scope>NUCLEOTIDE SEQUENCE [LARGE SCALE GENOMIC DNA]</scope>
    <source>
        <strain evidence="2 3">P43/6/78</strain>
    </source>
</reference>
<dbReference type="KEGG" id="bpip:BPP43_11030"/>
<keyword evidence="1" id="KW-1133">Transmembrane helix</keyword>
<keyword evidence="3" id="KW-1185">Reference proteome</keyword>
<keyword evidence="1" id="KW-0812">Transmembrane</keyword>
<feature type="transmembrane region" description="Helical" evidence="1">
    <location>
        <begin position="9"/>
        <end position="29"/>
    </location>
</feature>
<dbReference type="Proteomes" id="UP000010793">
    <property type="component" value="Chromosome"/>
</dbReference>
<proteinExistence type="predicted"/>
<feature type="transmembrane region" description="Helical" evidence="1">
    <location>
        <begin position="35"/>
        <end position="57"/>
    </location>
</feature>
<dbReference type="GeneID" id="56439383"/>
<accession>A0A3B6VNE5</accession>
<protein>
    <submittedName>
        <fullName evidence="2">Uncharacterized protein</fullName>
    </submittedName>
</protein>
<gene>
    <name evidence="2" type="ORF">BPP43_11030</name>
</gene>
<evidence type="ECO:0000313" key="2">
    <source>
        <dbReference type="EMBL" id="AGA67366.1"/>
    </source>
</evidence>
<keyword evidence="1" id="KW-0472">Membrane</keyword>